<keyword evidence="2" id="KW-1185">Reference proteome</keyword>
<evidence type="ECO:0000313" key="2">
    <source>
        <dbReference type="Proteomes" id="UP000824334"/>
    </source>
</evidence>
<dbReference type="Proteomes" id="UP000824334">
    <property type="component" value="Chromosome"/>
</dbReference>
<evidence type="ECO:0000313" key="1">
    <source>
        <dbReference type="EMBL" id="QYC11281.1"/>
    </source>
</evidence>
<evidence type="ECO:0008006" key="3">
    <source>
        <dbReference type="Google" id="ProtNLM"/>
    </source>
</evidence>
<dbReference type="PROSITE" id="PS51257">
    <property type="entry name" value="PROKAR_LIPOPROTEIN"/>
    <property type="match status" value="1"/>
</dbReference>
<dbReference type="GeneID" id="94374536"/>
<name>A0ABX8TJA4_9CAUL</name>
<dbReference type="EMBL" id="CP080034">
    <property type="protein sequence ID" value="QYC11281.1"/>
    <property type="molecule type" value="Genomic_DNA"/>
</dbReference>
<organism evidence="1 2">
    <name type="scientific">Brevundimonas nasdae</name>
    <dbReference type="NCBI Taxonomy" id="172043"/>
    <lineage>
        <taxon>Bacteria</taxon>
        <taxon>Pseudomonadati</taxon>
        <taxon>Pseudomonadota</taxon>
        <taxon>Alphaproteobacteria</taxon>
        <taxon>Caulobacterales</taxon>
        <taxon>Caulobacteraceae</taxon>
        <taxon>Brevundimonas</taxon>
    </lineage>
</organism>
<reference evidence="1 2" key="1">
    <citation type="submission" date="2021-07" db="EMBL/GenBank/DDBJ databases">
        <title>Isolation and characterization of bacteria from a gold mining with a capacity of golden bioaccumulation.</title>
        <authorList>
            <person name="Yang X.J."/>
        </authorList>
    </citation>
    <scope>NUCLEOTIDE SEQUENCE [LARGE SCALE GENOMIC DNA]</scope>
    <source>
        <strain evidence="1 2">Au29</strain>
    </source>
</reference>
<dbReference type="RefSeq" id="WP_219353898.1">
    <property type="nucleotide sequence ID" value="NZ_CP080034.1"/>
</dbReference>
<sequence length="161" mass="16912">MRLSPAIVIGALALAACGERAAAPKPAETAPVEVKAPEAVAPTVLTEADLRGVCRAGLAAVHGQQPLAIDVDGVEGGVVHASWRAPVDGGRMRADCRVQNDLVEWKPLDLPDETLVRWMNQPGDPVIRYVIKGAAITITQTLPDGTTEQADLAVPAEEEAR</sequence>
<gene>
    <name evidence="1" type="ORF">KWG56_04620</name>
</gene>
<accession>A0ABX8TJA4</accession>
<protein>
    <recommendedName>
        <fullName evidence="3">Lipoprotein</fullName>
    </recommendedName>
</protein>
<proteinExistence type="predicted"/>